<keyword evidence="7" id="KW-1133">Transmembrane helix</keyword>
<dbReference type="KEGG" id="wei:EQG49_08980"/>
<gene>
    <name evidence="9" type="ORF">EQG49_08980</name>
</gene>
<keyword evidence="4" id="KW-0677">Repeat</keyword>
<evidence type="ECO:0000256" key="5">
    <source>
        <dbReference type="ARBA" id="ARBA00023088"/>
    </source>
</evidence>
<dbReference type="NCBIfam" id="TIGR03715">
    <property type="entry name" value="KxYKxGKxW"/>
    <property type="match status" value="1"/>
</dbReference>
<dbReference type="PROSITE" id="PS50847">
    <property type="entry name" value="GRAM_POS_ANCHORING"/>
    <property type="match status" value="1"/>
</dbReference>
<feature type="domain" description="Gram-positive cocci surface proteins LPxTG" evidence="8">
    <location>
        <begin position="1258"/>
        <end position="1293"/>
    </location>
</feature>
<evidence type="ECO:0000256" key="2">
    <source>
        <dbReference type="ARBA" id="ARBA00022525"/>
    </source>
</evidence>
<dbReference type="Pfam" id="PF19258">
    <property type="entry name" value="KxYKxGKxW_sig"/>
    <property type="match status" value="1"/>
</dbReference>
<evidence type="ECO:0000256" key="3">
    <source>
        <dbReference type="ARBA" id="ARBA00022729"/>
    </source>
</evidence>
<keyword evidence="1" id="KW-0134">Cell wall</keyword>
<dbReference type="OrthoDB" id="2195299at2"/>
<feature type="transmembrane region" description="Helical" evidence="7">
    <location>
        <begin position="35"/>
        <end position="54"/>
    </location>
</feature>
<keyword evidence="10" id="KW-1185">Reference proteome</keyword>
<feature type="transmembrane region" description="Helical" evidence="7">
    <location>
        <begin position="1270"/>
        <end position="1287"/>
    </location>
</feature>
<dbReference type="Proteomes" id="UP000292886">
    <property type="component" value="Chromosome"/>
</dbReference>
<keyword evidence="2" id="KW-0964">Secreted</keyword>
<evidence type="ECO:0000259" key="8">
    <source>
        <dbReference type="PROSITE" id="PS50847"/>
    </source>
</evidence>
<feature type="region of interest" description="Disordered" evidence="6">
    <location>
        <begin position="1232"/>
        <end position="1251"/>
    </location>
</feature>
<dbReference type="InterPro" id="IPR019931">
    <property type="entry name" value="LPXTG_anchor"/>
</dbReference>
<name>A0A4P6YV67_9LACO</name>
<evidence type="ECO:0000256" key="1">
    <source>
        <dbReference type="ARBA" id="ARBA00022512"/>
    </source>
</evidence>
<protein>
    <recommendedName>
        <fullName evidence="8">Gram-positive cocci surface proteins LPxTG domain-containing protein</fullName>
    </recommendedName>
</protein>
<evidence type="ECO:0000256" key="4">
    <source>
        <dbReference type="ARBA" id="ARBA00022737"/>
    </source>
</evidence>
<dbReference type="Pfam" id="PF06458">
    <property type="entry name" value="MucBP"/>
    <property type="match status" value="3"/>
</dbReference>
<dbReference type="InterPro" id="IPR009459">
    <property type="entry name" value="MucBP_dom"/>
</dbReference>
<feature type="region of interest" description="Disordered" evidence="6">
    <location>
        <begin position="56"/>
        <end position="184"/>
    </location>
</feature>
<keyword evidence="5" id="KW-0572">Peptidoglycan-anchor</keyword>
<evidence type="ECO:0000256" key="6">
    <source>
        <dbReference type="SAM" id="MobiDB-lite"/>
    </source>
</evidence>
<accession>A0A4P6YV67</accession>
<feature type="region of interest" description="Disordered" evidence="6">
    <location>
        <begin position="208"/>
        <end position="228"/>
    </location>
</feature>
<keyword evidence="3" id="KW-0732">Signal</keyword>
<evidence type="ECO:0000256" key="7">
    <source>
        <dbReference type="SAM" id="Phobius"/>
    </source>
</evidence>
<feature type="compositionally biased region" description="Low complexity" evidence="6">
    <location>
        <begin position="56"/>
        <end position="107"/>
    </location>
</feature>
<reference evidence="10" key="1">
    <citation type="submission" date="2019-03" db="EMBL/GenBank/DDBJ databases">
        <title>Weissella sp. 26KH-42 Genome sequencing.</title>
        <authorList>
            <person name="Heo J."/>
            <person name="Kim S.-J."/>
            <person name="Kim J.-S."/>
            <person name="Hong S.-B."/>
            <person name="Kwon S.-W."/>
        </authorList>
    </citation>
    <scope>NUCLEOTIDE SEQUENCE [LARGE SCALE GENOMIC DNA]</scope>
    <source>
        <strain evidence="10">26KH-42</strain>
    </source>
</reference>
<organism evidence="9 10">
    <name type="scientific">Periweissella cryptocerci</name>
    <dbReference type="NCBI Taxonomy" id="2506420"/>
    <lineage>
        <taxon>Bacteria</taxon>
        <taxon>Bacillati</taxon>
        <taxon>Bacillota</taxon>
        <taxon>Bacilli</taxon>
        <taxon>Lactobacillales</taxon>
        <taxon>Lactobacillaceae</taxon>
        <taxon>Periweissella</taxon>
    </lineage>
</organism>
<proteinExistence type="predicted"/>
<feature type="compositionally biased region" description="Basic and acidic residues" evidence="6">
    <location>
        <begin position="108"/>
        <end position="117"/>
    </location>
</feature>
<evidence type="ECO:0000313" key="9">
    <source>
        <dbReference type="EMBL" id="QBO36597.1"/>
    </source>
</evidence>
<sequence length="1293" mass="139089">MIIVNNKKYNKSKKVSNVGVNGTQKRFKLYKSGKNWLIAGIAIGGMALGTTASADVTGSSATTDASADSTQSTRDSAASSNSSKLVVVNQADEQAAAANDTSASQSKDSSDAADKSTDNSSDTATTNTNEAVSTNVKNGTKDDTNPEGTRTAVPATQNAVSDDDDETAQPTKTVNLPAGTSADDTKKVLADASAEYEKTQQPVTVTQVDATAPSSSTPQKATSVSGNVTTTDTTKIPADYIFMPLTNVGGTTVISNEGGTTEAKDADINSSWSNSDKGVAFKASDIKNGTTAVRISNVGYDDAGDLLDQIYTIKNFTVSPDITDDDIKNAGIRVNADSIDVEGLTSLQYTVNYVKSGTKTQVNLPGLVVLTDLDKAQSFTLSKADFNKVDTVYVPVTANGTNNVYEYKNSDDSVAFMGTEATDNTADGAVQLAMANVNGITFTYEPRDVKIIAVDPDATGNADTDTWHNRGRDINFGTPSIKYGISDTSTPKLTVSTTKLANTTASYTYKITQTVAASDKSSYYSTGSFTLTIDDGKTDSVKVDPSTIVIKDMMTGKMVTGLTPTIDGNTITFNLKSKLNSADFYGKRYEITIGATAQDKLQGDYDVKAAVVWTFNGDEESSKTVTTTVPAAKGQITVQYLSKHTGKVLGAPVTVDMTYGDTLNLPQINQPTGYSIDLPDSVNVDGTWTGQKLATYYYNPNEGVITVHYVNKRTGKKIAPDKTVAVIYDDPFTLPTIATPAGYTVDNGNAVMVKGTQTWTGQKEATFNFNPKLVTMQVEHIDDWDNILKTETVKGYVGDDYTLTPVKESPWYEVLLTKDVAKLTGEYSSNPKKIVLHYGQGYNEDQYNANATWVAPVFDGNGRLIGYSQVFGNDGSRYGALDFLLDTDAPAGTVGKLKVGVLMDNTDPDVFAPIKTLKSGETMTLPGDKKTTITITWTKDGALKVVHSVNKNYPDGDIINMTPTGEITLKLKQVTFKTGMKLTSNNTNDEYTQKWTNGMKTTVSRQVKGILEVKVTDSKGNLVKTVSVSNNGTKRIKLSDNEYIVVTDNGSRGVETAVYTRKAGSKNFKVQSMTVNADNMLIGLVTGNADNHFRLLDRKVYKYQQDYEWGADDGQIVPKYAGMIIEKENITHGTAKQLGLKSDHKGTIWLDTVTYRNGDKMLNYNIGNYIYSFYTKNGKTRLGIFDAKTYKLIKIIPINNETAYFTFKGQQFKANQAGTMLQALSGSTGVSSTGYQSSSTNGKQSVSGTPNIKHQGMLPQTGYAAGHDNMLIVLGLMLLGIAMGVMGKGKKHE</sequence>
<keyword evidence="7" id="KW-0472">Membrane</keyword>
<evidence type="ECO:0000313" key="10">
    <source>
        <dbReference type="Proteomes" id="UP000292886"/>
    </source>
</evidence>
<dbReference type="EMBL" id="CP037940">
    <property type="protein sequence ID" value="QBO36597.1"/>
    <property type="molecule type" value="Genomic_DNA"/>
</dbReference>
<keyword evidence="7" id="KW-0812">Transmembrane</keyword>
<dbReference type="InterPro" id="IPR022263">
    <property type="entry name" value="KxYKxGKxW"/>
</dbReference>
<feature type="compositionally biased region" description="Low complexity" evidence="6">
    <location>
        <begin position="118"/>
        <end position="129"/>
    </location>
</feature>